<gene>
    <name evidence="6" type="primary">rps4e</name>
</gene>
<dbReference type="Gene3D" id="3.10.290.10">
    <property type="entry name" value="RNA-binding S4 domain"/>
    <property type="match status" value="1"/>
</dbReference>
<comment type="similarity">
    <text evidence="6">Belongs to the eukaryotic ribosomal protein eS4 family.</text>
</comment>
<evidence type="ECO:0000256" key="1">
    <source>
        <dbReference type="ARBA" id="ARBA00022730"/>
    </source>
</evidence>
<keyword evidence="4 6" id="KW-0687">Ribonucleoprotein</keyword>
<dbReference type="InterPro" id="IPR036986">
    <property type="entry name" value="S4_RNA-bd_sf"/>
</dbReference>
<accession>A0A0H4T1J7</accession>
<feature type="domain" description="RNA-binding S4" evidence="9">
    <location>
        <begin position="50"/>
        <end position="88"/>
    </location>
</feature>
<dbReference type="CDD" id="cd00165">
    <property type="entry name" value="S4"/>
    <property type="match status" value="1"/>
</dbReference>
<evidence type="ECO:0000313" key="11">
    <source>
        <dbReference type="EMBL" id="AKQ01463.1"/>
    </source>
</evidence>
<dbReference type="InterPro" id="IPR013845">
    <property type="entry name" value="Ribosomal_eS4_central_region"/>
</dbReference>
<evidence type="ECO:0000256" key="7">
    <source>
        <dbReference type="SAM" id="MobiDB-lite"/>
    </source>
</evidence>
<evidence type="ECO:0000256" key="2">
    <source>
        <dbReference type="ARBA" id="ARBA00022884"/>
    </source>
</evidence>
<dbReference type="Pfam" id="PF08071">
    <property type="entry name" value="RS4NT"/>
    <property type="match status" value="1"/>
</dbReference>
<dbReference type="EMBL" id="KT006966">
    <property type="protein sequence ID" value="AKQ01463.1"/>
    <property type="molecule type" value="Genomic_DNA"/>
</dbReference>
<keyword evidence="3 6" id="KW-0689">Ribosomal protein</keyword>
<evidence type="ECO:0000256" key="3">
    <source>
        <dbReference type="ARBA" id="ARBA00022980"/>
    </source>
</evidence>
<dbReference type="NCBIfam" id="NF003312">
    <property type="entry name" value="PRK04313.1"/>
    <property type="match status" value="1"/>
</dbReference>
<evidence type="ECO:0000256" key="4">
    <source>
        <dbReference type="ARBA" id="ARBA00023274"/>
    </source>
</evidence>
<evidence type="ECO:0000259" key="9">
    <source>
        <dbReference type="Pfam" id="PF01479"/>
    </source>
</evidence>
<feature type="domain" description="Small ribosomal subunit protein eS4 N-terminal" evidence="10">
    <location>
        <begin position="2"/>
        <end position="36"/>
    </location>
</feature>
<sequence>MTGSTKLNRTQAPTFWGVPRKSNHLAPNTSPGPHPKALSIPITVLIRDVLKLAKTAKEVRTAIVDGGVIVDGVARRDPNFPVGLMDVLEMPLLGKTFRLVPTKTRTLYPIEVSKDEKNLKLCSIKNKVSVQKSMIQYGMHDGRSILTGPEVNMNVSDSALIEVPSQKIVKHVAMKKGCSIMVTGGKRQGEIGMLNEIKPGTVTRPRMASIEIKDNNVEIPAKLVMVVGDNKPAVTVSVS</sequence>
<protein>
    <recommendedName>
        <fullName evidence="5 6">Small ribosomal subunit protein eS4</fullName>
    </recommendedName>
</protein>
<keyword evidence="2 6" id="KW-0694">RNA-binding</keyword>
<evidence type="ECO:0000256" key="6">
    <source>
        <dbReference type="HAMAP-Rule" id="MF_00485"/>
    </source>
</evidence>
<reference evidence="11" key="1">
    <citation type="journal article" date="2015" name="ISME J.">
        <title>Aquifer environment selects for microbial species cohorts in sediment and groundwater.</title>
        <authorList>
            <person name="Hug L.A."/>
            <person name="Thomas B.C."/>
            <person name="Brown C.T."/>
            <person name="Frischkorn K.R."/>
            <person name="Williams K.H."/>
            <person name="Tringe S.G."/>
            <person name="Banfield J.F."/>
        </authorList>
    </citation>
    <scope>NUCLEOTIDE SEQUENCE</scope>
</reference>
<dbReference type="PANTHER" id="PTHR11581">
    <property type="entry name" value="30S/40S RIBOSOMAL PROTEIN S4"/>
    <property type="match status" value="1"/>
</dbReference>
<dbReference type="InterPro" id="IPR013843">
    <property type="entry name" value="Ribosomal_eS4_N"/>
</dbReference>
<dbReference type="SUPFAM" id="SSF55174">
    <property type="entry name" value="Alpha-L RNA-binding motif"/>
    <property type="match status" value="1"/>
</dbReference>
<evidence type="ECO:0000256" key="5">
    <source>
        <dbReference type="ARBA" id="ARBA00035272"/>
    </source>
</evidence>
<name>A0A0H4T1J7_9ARCH</name>
<feature type="domain" description="Small ribosomal subunit protein eS4 central region" evidence="8">
    <location>
        <begin position="94"/>
        <end position="168"/>
    </location>
</feature>
<evidence type="ECO:0000259" key="8">
    <source>
        <dbReference type="Pfam" id="PF00900"/>
    </source>
</evidence>
<dbReference type="PROSITE" id="PS50889">
    <property type="entry name" value="S4"/>
    <property type="match status" value="1"/>
</dbReference>
<dbReference type="HAMAP" id="MF_00485">
    <property type="entry name" value="Ribosomal_eS4"/>
    <property type="match status" value="1"/>
</dbReference>
<dbReference type="InterPro" id="IPR000876">
    <property type="entry name" value="Ribosomal_eS4"/>
</dbReference>
<dbReference type="GO" id="GO:0019843">
    <property type="term" value="F:rRNA binding"/>
    <property type="evidence" value="ECO:0007669"/>
    <property type="project" value="UniProtKB-KW"/>
</dbReference>
<dbReference type="AlphaFoldDB" id="A0A0H4T1J7"/>
<dbReference type="PANTHER" id="PTHR11581:SF0">
    <property type="entry name" value="SMALL RIBOSOMAL SUBUNIT PROTEIN ES4"/>
    <property type="match status" value="1"/>
</dbReference>
<dbReference type="PIRSF" id="PIRSF002116">
    <property type="entry name" value="Ribosomal_S4"/>
    <property type="match status" value="1"/>
</dbReference>
<evidence type="ECO:0000259" key="10">
    <source>
        <dbReference type="Pfam" id="PF08071"/>
    </source>
</evidence>
<dbReference type="Pfam" id="PF01479">
    <property type="entry name" value="S4"/>
    <property type="match status" value="1"/>
</dbReference>
<dbReference type="InterPro" id="IPR038237">
    <property type="entry name" value="Ribosomal_eS4_central_sf"/>
</dbReference>
<dbReference type="GO" id="GO:0003735">
    <property type="term" value="F:structural constituent of ribosome"/>
    <property type="evidence" value="ECO:0007669"/>
    <property type="project" value="InterPro"/>
</dbReference>
<dbReference type="GO" id="GO:0006412">
    <property type="term" value="P:translation"/>
    <property type="evidence" value="ECO:0007669"/>
    <property type="project" value="UniProtKB-UniRule"/>
</dbReference>
<keyword evidence="1" id="KW-0699">rRNA-binding</keyword>
<dbReference type="GO" id="GO:0022627">
    <property type="term" value="C:cytosolic small ribosomal subunit"/>
    <property type="evidence" value="ECO:0007669"/>
    <property type="project" value="TreeGrafter"/>
</dbReference>
<dbReference type="InterPro" id="IPR002942">
    <property type="entry name" value="S4_RNA-bd"/>
</dbReference>
<feature type="region of interest" description="Disordered" evidence="7">
    <location>
        <begin position="1"/>
        <end position="34"/>
    </location>
</feature>
<feature type="compositionally biased region" description="Polar residues" evidence="7">
    <location>
        <begin position="1"/>
        <end position="13"/>
    </location>
</feature>
<dbReference type="Gene3D" id="2.40.50.740">
    <property type="match status" value="1"/>
</dbReference>
<organism evidence="11">
    <name type="scientific">uncultured thaumarchaeote Rifle_16ft_4_minimus_1872</name>
    <dbReference type="NCBI Taxonomy" id="1665209"/>
    <lineage>
        <taxon>Archaea</taxon>
        <taxon>Nitrososphaerota</taxon>
        <taxon>environmental samples</taxon>
    </lineage>
</organism>
<proteinExistence type="inferred from homology"/>
<dbReference type="Pfam" id="PF00900">
    <property type="entry name" value="Ribosomal_S4e"/>
    <property type="match status" value="1"/>
</dbReference>